<proteinExistence type="predicted"/>
<dbReference type="AlphaFoldDB" id="A0A2G9ICW5"/>
<gene>
    <name evidence="1" type="ORF">CUC04_09560</name>
</gene>
<dbReference type="Proteomes" id="UP000230500">
    <property type="component" value="Unassembled WGS sequence"/>
</dbReference>
<accession>A0A2G9ICW5</accession>
<comment type="caution">
    <text evidence="1">The sequence shown here is derived from an EMBL/GenBank/DDBJ whole genome shotgun (WGS) entry which is preliminary data.</text>
</comment>
<organism evidence="1 2">
    <name type="scientific">Prevotella intermedia</name>
    <dbReference type="NCBI Taxonomy" id="28131"/>
    <lineage>
        <taxon>Bacteria</taxon>
        <taxon>Pseudomonadati</taxon>
        <taxon>Bacteroidota</taxon>
        <taxon>Bacteroidia</taxon>
        <taxon>Bacteroidales</taxon>
        <taxon>Prevotellaceae</taxon>
        <taxon>Prevotella</taxon>
    </lineage>
</organism>
<protein>
    <submittedName>
        <fullName evidence="1">Uncharacterized protein</fullName>
    </submittedName>
</protein>
<reference evidence="1 2" key="1">
    <citation type="submission" date="2017-11" db="EMBL/GenBank/DDBJ databases">
        <title>Genome sequencing of Prevotella intermedia KCOM 2069.</title>
        <authorList>
            <person name="Kook J.-K."/>
            <person name="Park S.-N."/>
            <person name="Lim Y.K."/>
        </authorList>
    </citation>
    <scope>NUCLEOTIDE SEQUENCE [LARGE SCALE GENOMIC DNA]</scope>
    <source>
        <strain evidence="1 2">KCOM 2069</strain>
    </source>
</reference>
<evidence type="ECO:0000313" key="2">
    <source>
        <dbReference type="Proteomes" id="UP000230500"/>
    </source>
</evidence>
<evidence type="ECO:0000313" key="1">
    <source>
        <dbReference type="EMBL" id="PIN27599.1"/>
    </source>
</evidence>
<dbReference type="RefSeq" id="WP_099977458.1">
    <property type="nucleotide sequence ID" value="NZ_PESN01000002.1"/>
</dbReference>
<sequence length="161" mass="18624">MAKKEVNISIKIGEVLYDIANKTYLAGRTAMEGDKYNEAANTVTDNSEECENEVFRSIQSAIGLLRVHLGKYIENNSLKLIDIEKKSYIFIFSVPNNFRYSSADFLATSIHDYIVNYCIGNWYLKTNREEADSYYKMANSLLPQMYEAFSKRVRHKRGEVF</sequence>
<dbReference type="EMBL" id="PESN01000002">
    <property type="protein sequence ID" value="PIN27599.1"/>
    <property type="molecule type" value="Genomic_DNA"/>
</dbReference>
<name>A0A2G9ICW5_PREIN</name>